<dbReference type="Gene3D" id="3.30.1010.10">
    <property type="entry name" value="Phosphatidylinositol 3-kinase Catalytic Subunit, Chain A, domain 4"/>
    <property type="match status" value="1"/>
</dbReference>
<evidence type="ECO:0000256" key="14">
    <source>
        <dbReference type="ARBA" id="ARBA00023981"/>
    </source>
</evidence>
<dbReference type="InterPro" id="IPR042236">
    <property type="entry name" value="PI3K_accessory_sf"/>
</dbReference>
<evidence type="ECO:0000259" key="24">
    <source>
        <dbReference type="PROSITE" id="PS50290"/>
    </source>
</evidence>
<evidence type="ECO:0000256" key="20">
    <source>
        <dbReference type="ARBA" id="ARBA00073893"/>
    </source>
</evidence>
<keyword evidence="12" id="KW-0067">ATP-binding</keyword>
<evidence type="ECO:0000313" key="29">
    <source>
        <dbReference type="Proteomes" id="UP000472262"/>
    </source>
</evidence>
<dbReference type="EC" id="2.7.1.137" evidence="5"/>
<gene>
    <name evidence="28" type="primary">zgc:158659</name>
</gene>
<dbReference type="GO" id="GO:0035005">
    <property type="term" value="F:1-phosphatidylinositol-4-phosphate 3-kinase activity"/>
    <property type="evidence" value="ECO:0007669"/>
    <property type="project" value="TreeGrafter"/>
</dbReference>
<dbReference type="FunFam" id="2.60.40.150:FF:000041">
    <property type="entry name" value="Phosphatidylinositol 4,5-bisphosphate 3-kinase catalytic subunit"/>
    <property type="match status" value="1"/>
</dbReference>
<dbReference type="PROSITE" id="PS50290">
    <property type="entry name" value="PI3_4_KINASE_3"/>
    <property type="match status" value="1"/>
</dbReference>
<dbReference type="GO" id="GO:0043491">
    <property type="term" value="P:phosphatidylinositol 3-kinase/protein kinase B signal transduction"/>
    <property type="evidence" value="ECO:0007669"/>
    <property type="project" value="TreeGrafter"/>
</dbReference>
<dbReference type="SUPFAM" id="SSF56112">
    <property type="entry name" value="Protein kinase-like (PK-like)"/>
    <property type="match status" value="1"/>
</dbReference>
<dbReference type="Pfam" id="PF02192">
    <property type="entry name" value="PI3K_p85B"/>
    <property type="match status" value="1"/>
</dbReference>
<dbReference type="InterPro" id="IPR001263">
    <property type="entry name" value="PI3K_accessory_dom"/>
</dbReference>
<dbReference type="InterPro" id="IPR000403">
    <property type="entry name" value="PI3/4_kinase_cat_dom"/>
</dbReference>
<dbReference type="PANTHER" id="PTHR10048">
    <property type="entry name" value="PHOSPHATIDYLINOSITOL KINASE"/>
    <property type="match status" value="1"/>
</dbReference>
<dbReference type="PROSITE" id="PS00916">
    <property type="entry name" value="PI3_4_KINASE_2"/>
    <property type="match status" value="1"/>
</dbReference>
<dbReference type="CDD" id="cd08398">
    <property type="entry name" value="C2_PI3K_class_I_alpha"/>
    <property type="match status" value="1"/>
</dbReference>
<evidence type="ECO:0000256" key="19">
    <source>
        <dbReference type="ARBA" id="ARBA00065166"/>
    </source>
</evidence>
<evidence type="ECO:0000256" key="1">
    <source>
        <dbReference type="ARBA" id="ARBA00004805"/>
    </source>
</evidence>
<evidence type="ECO:0000256" key="8">
    <source>
        <dbReference type="ARBA" id="ARBA00022657"/>
    </source>
</evidence>
<dbReference type="PANTHER" id="PTHR10048:SF95">
    <property type="entry name" value="PHOSPHATIDYLINOSITOL-4,5-BISPHOSPHATE 3-KINASE"/>
    <property type="match status" value="1"/>
</dbReference>
<evidence type="ECO:0000256" key="22">
    <source>
        <dbReference type="ARBA" id="ARBA00078524"/>
    </source>
</evidence>
<evidence type="ECO:0000256" key="2">
    <source>
        <dbReference type="ARBA" id="ARBA00005189"/>
    </source>
</evidence>
<dbReference type="SUPFAM" id="SSF48371">
    <property type="entry name" value="ARM repeat"/>
    <property type="match status" value="1"/>
</dbReference>
<accession>A0A672M7D8</accession>
<comment type="catalytic activity">
    <reaction evidence="18">
        <text>1-octadecanoyl-2-(5Z,8Z,11Z,14Z)-eicosatetraenoyl-sn-glycero-3-phospho-1D-myo-inositol 4,5-bisphosphate + ATP = 1-octadecanoyl-2-(5Z,8Z,11Z,14Z-eicosatetraenoyl)-sn-glycero-3-phospho-(1D-myo-inositol 3,4,5-triphosphate) + ADP + H(+)</text>
        <dbReference type="Rhea" id="RHEA:43396"/>
        <dbReference type="ChEBI" id="CHEBI:15378"/>
        <dbReference type="ChEBI" id="CHEBI:30616"/>
        <dbReference type="ChEBI" id="CHEBI:77137"/>
        <dbReference type="ChEBI" id="CHEBI:83243"/>
        <dbReference type="ChEBI" id="CHEBI:456216"/>
    </reaction>
    <physiologicalReaction direction="left-to-right" evidence="18">
        <dbReference type="Rhea" id="RHEA:43397"/>
    </physiologicalReaction>
</comment>
<evidence type="ECO:0000256" key="3">
    <source>
        <dbReference type="ARBA" id="ARBA00006209"/>
    </source>
</evidence>
<comment type="pathway">
    <text evidence="1">Phospholipid metabolism; phosphatidylinositol phosphate biosynthesis.</text>
</comment>
<dbReference type="Gene3D" id="3.10.20.90">
    <property type="entry name" value="Phosphatidylinositol 3-kinase Catalytic Subunit, Chain A, domain 1"/>
    <property type="match status" value="3"/>
</dbReference>
<dbReference type="InterPro" id="IPR002420">
    <property type="entry name" value="PI3K-type_C2_dom"/>
</dbReference>
<evidence type="ECO:0000256" key="10">
    <source>
        <dbReference type="ARBA" id="ARBA00022741"/>
    </source>
</evidence>
<feature type="domain" description="PI3K/PI4K catalytic" evidence="24">
    <location>
        <begin position="607"/>
        <end position="893"/>
    </location>
</feature>
<dbReference type="GO" id="GO:0005886">
    <property type="term" value="C:plasma membrane"/>
    <property type="evidence" value="ECO:0007669"/>
    <property type="project" value="TreeGrafter"/>
</dbReference>
<name>A0A672M7D8_SINGR</name>
<comment type="subunit">
    <text evidence="19">Heterodimer of a catalytic subunit PIK3CA and a p85 regulatory subunit (PIK3R1, PIK3R2 or PIK3R3). Interacts with IRS1 in nuclear extracts. Interacts with RUFY3. Interacts with RASD2. Interacts with APPL1. Interacts with HRAS and KRAS. Interaction with HRAS/KRAS is required for PI3K pathway signaling and cell proliferation stimulated by EGF and FGF2. Interacts with FAM83B; activates the PI3K/AKT signaling cascade.</text>
</comment>
<dbReference type="Gene3D" id="1.25.40.70">
    <property type="entry name" value="Phosphatidylinositol 3-kinase, accessory domain (PIK)"/>
    <property type="match status" value="1"/>
</dbReference>
<keyword evidence="8" id="KW-0037">Angiogenesis</keyword>
<dbReference type="FunFam" id="1.25.40.70:FF:000001">
    <property type="entry name" value="Phosphatidylinositol 4,5-bisphosphate 3-kinase catalytic subunit"/>
    <property type="match status" value="1"/>
</dbReference>
<dbReference type="GO" id="GO:0005737">
    <property type="term" value="C:cytoplasm"/>
    <property type="evidence" value="ECO:0007669"/>
    <property type="project" value="UniProtKB-ARBA"/>
</dbReference>
<dbReference type="FunFam" id="1.10.1070.11:FF:000006">
    <property type="entry name" value="Phosphatidylinositol 4,5-bisphosphate 3-kinase catalytic subunit"/>
    <property type="match status" value="1"/>
</dbReference>
<organism evidence="28 29">
    <name type="scientific">Sinocyclocheilus grahami</name>
    <name type="common">Dianchi golden-line fish</name>
    <name type="synonym">Barbus grahami</name>
    <dbReference type="NCBI Taxonomy" id="75366"/>
    <lineage>
        <taxon>Eukaryota</taxon>
        <taxon>Metazoa</taxon>
        <taxon>Chordata</taxon>
        <taxon>Craniata</taxon>
        <taxon>Vertebrata</taxon>
        <taxon>Euteleostomi</taxon>
        <taxon>Actinopterygii</taxon>
        <taxon>Neopterygii</taxon>
        <taxon>Teleostei</taxon>
        <taxon>Ostariophysi</taxon>
        <taxon>Cypriniformes</taxon>
        <taxon>Cyprinidae</taxon>
        <taxon>Cyprininae</taxon>
        <taxon>Sinocyclocheilus</taxon>
    </lineage>
</organism>
<keyword evidence="11" id="KW-0418">Kinase</keyword>
<evidence type="ECO:0000256" key="23">
    <source>
        <dbReference type="ARBA" id="ARBA00083121"/>
    </source>
</evidence>
<sequence length="911" mass="104983">MAPRPSSGELWGLHLMPPRILVDCCLPNGILVSLECLREAPLTSIKQQLFSEARKYPLYHLLQSCYIFVGVTQEAEREEFYDETRRLCDLRLFHPILKVIEPLGNREEKILNREIGFAIGMPICEFELVKDPEVQDFRRNILSVCREAVEEREGGGAHTQALYVYPPNVESSAELPQHIYSKLDKGASASQLHVCVCVCVQYIRSCITLGRLPHLMLVSKDSLYSQLPSSGFMAPSYSRRTPQPSPCPGGGDPGSPRSLWAFNTHLRVRLLCATYVNVNIRDIDKIYVRTGIYHGGEPLCDNVNTQRVPCSNPRWNEWLSYDIYLTDVPRSARLCLSICSVKGRKGAKEEHCPLAWGNINLFDYKDTLVSGKVALGLWPVPHGLEDLLNPIGVSGSNPNKVCEHYCVNIPESLPKLLLSVKWNSRDEVSQIYCLLKDWPLMQPESALELLDCNFPDPMVREFALRCLIQGLTDDKLSQYLLQLVQVLKYEMYLDNPLARFLIKKALTNQRIGHFFFWHLKSEMHNKTVSRRFGLLLEAFCRACGMYLKHLNRQVEAMDKLVNLTDTLKQEKKDETQKVRQKMLLNTYRHESAQAYLYTYRMLLQTNLLEECRIMSSAKRPLWLNWENPDIMSELLFTNNEIIFKNGDDLRQDMLTLQIIKIMENIWQNQGLDLRMLPYGCLSIGDCVGLIEVVKNSHTIMQIQCKGGLKGALQFNSNTLHHWIRDKNKGEAYDRAIDLFTRSCAGYCVATFILGIGDRHNSNIMVKENGQLFHIDFGHFLDHKKKKFGYKRERVPFVLTQDFLIVISKGVQECTKTKEFERFQEMCYKAYLAIRQHASLFINLFSLLLGCGMPELQSFDDIAYLRKTLALEKNQQEALEYFTKQMNDAHHGGWTTKMDWIFHTIRHMPNEH</sequence>
<dbReference type="InterPro" id="IPR036940">
    <property type="entry name" value="PI3/4_kinase_cat_sf"/>
</dbReference>
<dbReference type="PROSITE" id="PS51547">
    <property type="entry name" value="C2_PI3K"/>
    <property type="match status" value="1"/>
</dbReference>
<dbReference type="GO" id="GO:0001525">
    <property type="term" value="P:angiogenesis"/>
    <property type="evidence" value="ECO:0007669"/>
    <property type="project" value="UniProtKB-KW"/>
</dbReference>
<dbReference type="PROSITE" id="PS51544">
    <property type="entry name" value="PI3K_ABD"/>
    <property type="match status" value="1"/>
</dbReference>
<dbReference type="Gene3D" id="2.60.40.150">
    <property type="entry name" value="C2 domain"/>
    <property type="match status" value="1"/>
</dbReference>
<keyword evidence="13" id="KW-0581">Phagocytosis</keyword>
<dbReference type="SMART" id="SM00142">
    <property type="entry name" value="PI3K_C2"/>
    <property type="match status" value="1"/>
</dbReference>
<dbReference type="GO" id="GO:0046934">
    <property type="term" value="F:1-phosphatidylinositol-4,5-bisphosphate 3-kinase activity"/>
    <property type="evidence" value="ECO:0007669"/>
    <property type="project" value="UniProtKB-EC"/>
</dbReference>
<comment type="catalytic activity">
    <reaction evidence="16">
        <text>L-seryl-[protein] + ATP = O-phospho-L-seryl-[protein] + ADP + H(+)</text>
        <dbReference type="Rhea" id="RHEA:17989"/>
        <dbReference type="Rhea" id="RHEA-COMP:9863"/>
        <dbReference type="Rhea" id="RHEA-COMP:11604"/>
        <dbReference type="ChEBI" id="CHEBI:15378"/>
        <dbReference type="ChEBI" id="CHEBI:29999"/>
        <dbReference type="ChEBI" id="CHEBI:30616"/>
        <dbReference type="ChEBI" id="CHEBI:83421"/>
        <dbReference type="ChEBI" id="CHEBI:456216"/>
        <dbReference type="EC" id="2.7.11.1"/>
    </reaction>
    <physiologicalReaction direction="left-to-right" evidence="16">
        <dbReference type="Rhea" id="RHEA:17990"/>
    </physiologicalReaction>
</comment>
<dbReference type="Proteomes" id="UP000472262">
    <property type="component" value="Unassembled WGS sequence"/>
</dbReference>
<dbReference type="SMART" id="SM00143">
    <property type="entry name" value="PI3K_p85B"/>
    <property type="match status" value="1"/>
</dbReference>
<dbReference type="Pfam" id="PF00792">
    <property type="entry name" value="PI3K_C2"/>
    <property type="match status" value="1"/>
</dbReference>
<dbReference type="InterPro" id="IPR003113">
    <property type="entry name" value="PI3K_ABD"/>
</dbReference>
<evidence type="ECO:0000259" key="26">
    <source>
        <dbReference type="PROSITE" id="PS51545"/>
    </source>
</evidence>
<dbReference type="GO" id="GO:0004674">
    <property type="term" value="F:protein serine/threonine kinase activity"/>
    <property type="evidence" value="ECO:0007669"/>
    <property type="project" value="UniProtKB-KW"/>
</dbReference>
<dbReference type="Pfam" id="PF00613">
    <property type="entry name" value="PI3Ka"/>
    <property type="match status" value="1"/>
</dbReference>
<dbReference type="InterPro" id="IPR011009">
    <property type="entry name" value="Kinase-like_dom_sf"/>
</dbReference>
<comment type="catalytic activity">
    <reaction evidence="17">
        <text>1,2-dioctanoyl-sn-glycero-3-phospho-(1D-myo-inositol-4,5-bisphosphate) + ATP = 1,2-dioctanoyl-sn-glycero-3-phospho-(1D-myo-inositol-3,4,5-trisphosphate) + ADP + H(+)</text>
        <dbReference type="Rhea" id="RHEA:55632"/>
        <dbReference type="ChEBI" id="CHEBI:15378"/>
        <dbReference type="ChEBI" id="CHEBI:30616"/>
        <dbReference type="ChEBI" id="CHEBI:83416"/>
        <dbReference type="ChEBI" id="CHEBI:83419"/>
        <dbReference type="ChEBI" id="CHEBI:456216"/>
    </reaction>
    <physiologicalReaction direction="left-to-right" evidence="17">
        <dbReference type="Rhea" id="RHEA:55633"/>
    </physiologicalReaction>
</comment>
<dbReference type="SUPFAM" id="SSF54236">
    <property type="entry name" value="Ubiquitin-like"/>
    <property type="match status" value="1"/>
</dbReference>
<dbReference type="FunFam" id="3.30.1010.10:FF:000007">
    <property type="entry name" value="Phosphatidylinositol 4,5-bisphosphate 3-kinase catalytic subunit"/>
    <property type="match status" value="1"/>
</dbReference>
<evidence type="ECO:0000259" key="27">
    <source>
        <dbReference type="PROSITE" id="PS51547"/>
    </source>
</evidence>
<evidence type="ECO:0000256" key="5">
    <source>
        <dbReference type="ARBA" id="ARBA00012073"/>
    </source>
</evidence>
<reference evidence="28" key="1">
    <citation type="submission" date="2025-08" db="UniProtKB">
        <authorList>
            <consortium name="Ensembl"/>
        </authorList>
    </citation>
    <scope>IDENTIFICATION</scope>
</reference>
<proteinExistence type="inferred from homology"/>
<dbReference type="SMART" id="SM00146">
    <property type="entry name" value="PI3Kc"/>
    <property type="match status" value="1"/>
</dbReference>
<evidence type="ECO:0000313" key="28">
    <source>
        <dbReference type="Ensembl" id="ENSSGRP00000032534.1"/>
    </source>
</evidence>
<protein>
    <recommendedName>
        <fullName evidence="20">Phosphatidylinositol 4,5-bisphosphate 3-kinase catalytic subunit alpha isoform</fullName>
        <ecNumber evidence="5">2.7.1.137</ecNumber>
        <ecNumber evidence="4">2.7.1.153</ecNumber>
        <ecNumber evidence="6">2.7.11.1</ecNumber>
    </recommendedName>
    <alternativeName>
        <fullName evidence="23">Phosphatidylinositol 4,5-bisphosphate 3-kinase 110 kDa catalytic subunit alpha</fullName>
    </alternativeName>
    <alternativeName>
        <fullName evidence="22">Phosphoinositide-3-kinase catalytic alpha polypeptide</fullName>
    </alternativeName>
    <alternativeName>
        <fullName evidence="21">Serine/threonine protein kinase PIK3CA</fullName>
    </alternativeName>
</protein>
<keyword evidence="9" id="KW-0808">Transferase</keyword>
<comment type="pathway">
    <text evidence="2">Lipid metabolism.</text>
</comment>
<dbReference type="GO" id="GO:0005524">
    <property type="term" value="F:ATP binding"/>
    <property type="evidence" value="ECO:0007669"/>
    <property type="project" value="UniProtKB-KW"/>
</dbReference>
<evidence type="ECO:0000256" key="6">
    <source>
        <dbReference type="ARBA" id="ARBA00012513"/>
    </source>
</evidence>
<evidence type="ECO:0000256" key="16">
    <source>
        <dbReference type="ARBA" id="ARBA00048977"/>
    </source>
</evidence>
<keyword evidence="7" id="KW-0723">Serine/threonine-protein kinase</keyword>
<comment type="catalytic activity">
    <reaction evidence="15">
        <text>a 1,2-diacyl-sn-glycero-3-phospho-(1D-myo-inositol) + ATP = a 1,2-diacyl-sn-glycero-3-phospho-(1D-myo-inositol-3-phosphate) + ADP + H(+)</text>
        <dbReference type="Rhea" id="RHEA:12709"/>
        <dbReference type="ChEBI" id="CHEBI:15378"/>
        <dbReference type="ChEBI" id="CHEBI:30616"/>
        <dbReference type="ChEBI" id="CHEBI:57880"/>
        <dbReference type="ChEBI" id="CHEBI:58088"/>
        <dbReference type="ChEBI" id="CHEBI:456216"/>
        <dbReference type="EC" id="2.7.1.137"/>
    </reaction>
    <physiologicalReaction direction="left-to-right" evidence="15">
        <dbReference type="Rhea" id="RHEA:12710"/>
    </physiologicalReaction>
</comment>
<evidence type="ECO:0000256" key="13">
    <source>
        <dbReference type="ARBA" id="ARBA00022907"/>
    </source>
</evidence>
<dbReference type="EC" id="2.7.11.1" evidence="6"/>
<evidence type="ECO:0000256" key="4">
    <source>
        <dbReference type="ARBA" id="ARBA00012010"/>
    </source>
</evidence>
<dbReference type="GO" id="GO:0006909">
    <property type="term" value="P:phagocytosis"/>
    <property type="evidence" value="ECO:0007669"/>
    <property type="project" value="UniProtKB-KW"/>
</dbReference>
<feature type="domain" description="PIK helical" evidence="26">
    <location>
        <begin position="370"/>
        <end position="542"/>
    </location>
</feature>
<dbReference type="InterPro" id="IPR035892">
    <property type="entry name" value="C2_domain_sf"/>
</dbReference>
<dbReference type="Pfam" id="PF00454">
    <property type="entry name" value="PI3_PI4_kinase"/>
    <property type="match status" value="1"/>
</dbReference>
<dbReference type="GO" id="GO:0016303">
    <property type="term" value="F:1-phosphatidylinositol-3-kinase activity"/>
    <property type="evidence" value="ECO:0007669"/>
    <property type="project" value="UniProtKB-EC"/>
</dbReference>
<keyword evidence="29" id="KW-1185">Reference proteome</keyword>
<comment type="similarity">
    <text evidence="3">Belongs to the PI3/PI4-kinase family. Type III PI4K subfamily.</text>
</comment>
<dbReference type="PROSITE" id="PS51545">
    <property type="entry name" value="PIK_HELICAL"/>
    <property type="match status" value="1"/>
</dbReference>
<dbReference type="FunFam" id="3.10.20.90:FF:000055">
    <property type="entry name" value="Phosphatidylinositol 4,5-bisphosphate 3-kinase catalytic subunit"/>
    <property type="match status" value="1"/>
</dbReference>
<dbReference type="GO" id="GO:0016477">
    <property type="term" value="P:cell migration"/>
    <property type="evidence" value="ECO:0007669"/>
    <property type="project" value="TreeGrafter"/>
</dbReference>
<evidence type="ECO:0000256" key="9">
    <source>
        <dbReference type="ARBA" id="ARBA00022679"/>
    </source>
</evidence>
<dbReference type="PROSITE" id="PS00915">
    <property type="entry name" value="PI3_4_KINASE_1"/>
    <property type="match status" value="1"/>
</dbReference>
<evidence type="ECO:0000256" key="11">
    <source>
        <dbReference type="ARBA" id="ARBA00022777"/>
    </source>
</evidence>
<dbReference type="InterPro" id="IPR016024">
    <property type="entry name" value="ARM-type_fold"/>
</dbReference>
<evidence type="ECO:0000256" key="17">
    <source>
        <dbReference type="ARBA" id="ARBA00050641"/>
    </source>
</evidence>
<comment type="catalytic activity">
    <reaction evidence="14">
        <text>a 1,2-diacyl-sn-glycero-3-phospho-(1D-myo-inositol-4,5-bisphosphate) + ATP = a 1,2-diacyl-sn-glycero-3-phospho-(1D-myo-inositol-3,4,5-trisphosphate) + ADP + H(+)</text>
        <dbReference type="Rhea" id="RHEA:21292"/>
        <dbReference type="ChEBI" id="CHEBI:15378"/>
        <dbReference type="ChEBI" id="CHEBI:30616"/>
        <dbReference type="ChEBI" id="CHEBI:57836"/>
        <dbReference type="ChEBI" id="CHEBI:58456"/>
        <dbReference type="ChEBI" id="CHEBI:456216"/>
        <dbReference type="EC" id="2.7.1.153"/>
    </reaction>
    <physiologicalReaction direction="left-to-right" evidence="14">
        <dbReference type="Rhea" id="RHEA:21293"/>
    </physiologicalReaction>
</comment>
<dbReference type="AlphaFoldDB" id="A0A672M7D8"/>
<dbReference type="GO" id="GO:0005944">
    <property type="term" value="C:phosphatidylinositol 3-kinase complex, class IB"/>
    <property type="evidence" value="ECO:0007669"/>
    <property type="project" value="TreeGrafter"/>
</dbReference>
<dbReference type="InterPro" id="IPR018936">
    <property type="entry name" value="PI3/4_kinase_CS"/>
</dbReference>
<dbReference type="SMART" id="SM00145">
    <property type="entry name" value="PI3Ka"/>
    <property type="match status" value="1"/>
</dbReference>
<reference evidence="28" key="2">
    <citation type="submission" date="2025-09" db="UniProtKB">
        <authorList>
            <consortium name="Ensembl"/>
        </authorList>
    </citation>
    <scope>IDENTIFICATION</scope>
</reference>
<dbReference type="GO" id="GO:0048015">
    <property type="term" value="P:phosphatidylinositol-mediated signaling"/>
    <property type="evidence" value="ECO:0007669"/>
    <property type="project" value="TreeGrafter"/>
</dbReference>
<dbReference type="Ensembl" id="ENSSGRT00000034929.1">
    <property type="protein sequence ID" value="ENSSGRP00000032534.1"/>
    <property type="gene ID" value="ENSSGRG00000017811.1"/>
</dbReference>
<evidence type="ECO:0000259" key="25">
    <source>
        <dbReference type="PROSITE" id="PS51544"/>
    </source>
</evidence>
<keyword evidence="10" id="KW-0547">Nucleotide-binding</keyword>
<dbReference type="InterPro" id="IPR029071">
    <property type="entry name" value="Ubiquitin-like_domsf"/>
</dbReference>
<dbReference type="SUPFAM" id="SSF49562">
    <property type="entry name" value="C2 domain (Calcium/lipid-binding domain, CaLB)"/>
    <property type="match status" value="1"/>
</dbReference>
<dbReference type="EC" id="2.7.1.153" evidence="4"/>
<evidence type="ECO:0000256" key="18">
    <source>
        <dbReference type="ARBA" id="ARBA00051347"/>
    </source>
</evidence>
<feature type="domain" description="PI3K-ABD" evidence="25">
    <location>
        <begin position="16"/>
        <end position="103"/>
    </location>
</feature>
<evidence type="ECO:0000256" key="15">
    <source>
        <dbReference type="ARBA" id="ARBA00023985"/>
    </source>
</evidence>
<dbReference type="Gene3D" id="1.10.1070.11">
    <property type="entry name" value="Phosphatidylinositol 3-/4-kinase, catalytic domain"/>
    <property type="match status" value="1"/>
</dbReference>
<feature type="domain" description="C2 PI3K-type" evidence="27">
    <location>
        <begin position="262"/>
        <end position="423"/>
    </location>
</feature>
<dbReference type="InterPro" id="IPR015433">
    <property type="entry name" value="PI3/4_kinase"/>
</dbReference>
<evidence type="ECO:0000256" key="12">
    <source>
        <dbReference type="ARBA" id="ARBA00022840"/>
    </source>
</evidence>
<evidence type="ECO:0000256" key="7">
    <source>
        <dbReference type="ARBA" id="ARBA00022527"/>
    </source>
</evidence>
<evidence type="ECO:0000256" key="21">
    <source>
        <dbReference type="ARBA" id="ARBA00076072"/>
    </source>
</evidence>
<dbReference type="GO" id="GO:0005943">
    <property type="term" value="C:phosphatidylinositol 3-kinase complex, class IA"/>
    <property type="evidence" value="ECO:0007669"/>
    <property type="project" value="TreeGrafter"/>
</dbReference>